<sequence length="234" mass="24898">MTGSLLQVRGLSVRAGSLQLLHGISFDVAGHGTTVILGRDGAGKTTTLRAILGQLRSSGSVCFAGQEVANMPTHALVRMGIGYVPEDRRVFPDLTVAENLRLAERDRPDYDRVYTLFPDLAQRGKQRAGTLSGGQQQMVSLARALLNDNRLLVIDEPTKGLSPAVVTTVTAALAAVARTVPVLLVEQNLQVVSELAHGAVVVNAGRLAWTGNTRALLHDAQLTRTLLGVAARRP</sequence>
<dbReference type="PANTHER" id="PTHR43820">
    <property type="entry name" value="HIGH-AFFINITY BRANCHED-CHAIN AMINO ACID TRANSPORT ATP-BINDING PROTEIN LIVF"/>
    <property type="match status" value="1"/>
</dbReference>
<accession>A0A5M3WP35</accession>
<dbReference type="OrthoDB" id="3463137at2"/>
<keyword evidence="4 7" id="KW-0067">ATP-binding</keyword>
<dbReference type="InterPro" id="IPR027417">
    <property type="entry name" value="P-loop_NTPase"/>
</dbReference>
<dbReference type="RefSeq" id="WP_155353682.1">
    <property type="nucleotide sequence ID" value="NZ_BAAAHL010000012.1"/>
</dbReference>
<dbReference type="Gene3D" id="3.40.50.300">
    <property type="entry name" value="P-loop containing nucleotide triphosphate hydrolases"/>
    <property type="match status" value="1"/>
</dbReference>
<comment type="similarity">
    <text evidence="1">Belongs to the ABC transporter superfamily.</text>
</comment>
<proteinExistence type="inferred from homology"/>
<dbReference type="InterPro" id="IPR052156">
    <property type="entry name" value="BCAA_Transport_ATP-bd_LivF"/>
</dbReference>
<dbReference type="SUPFAM" id="SSF52540">
    <property type="entry name" value="P-loop containing nucleoside triphosphate hydrolases"/>
    <property type="match status" value="1"/>
</dbReference>
<evidence type="ECO:0000256" key="5">
    <source>
        <dbReference type="ARBA" id="ARBA00022970"/>
    </source>
</evidence>
<dbReference type="Pfam" id="PF00005">
    <property type="entry name" value="ABC_tran"/>
    <property type="match status" value="1"/>
</dbReference>
<comment type="caution">
    <text evidence="7">The sequence shown here is derived from an EMBL/GenBank/DDBJ whole genome shotgun (WGS) entry which is preliminary data.</text>
</comment>
<gene>
    <name evidence="7" type="ORF">Amac_016330</name>
</gene>
<dbReference type="InterPro" id="IPR017871">
    <property type="entry name" value="ABC_transporter-like_CS"/>
</dbReference>
<dbReference type="Proteomes" id="UP000331127">
    <property type="component" value="Unassembled WGS sequence"/>
</dbReference>
<evidence type="ECO:0000259" key="6">
    <source>
        <dbReference type="PROSITE" id="PS50893"/>
    </source>
</evidence>
<keyword evidence="2" id="KW-0813">Transport</keyword>
<dbReference type="GO" id="GO:0015658">
    <property type="term" value="F:branched-chain amino acid transmembrane transporter activity"/>
    <property type="evidence" value="ECO:0007669"/>
    <property type="project" value="TreeGrafter"/>
</dbReference>
<name>A0A5M3WP35_9ACTN</name>
<dbReference type="InterPro" id="IPR003439">
    <property type="entry name" value="ABC_transporter-like_ATP-bd"/>
</dbReference>
<reference evidence="7 8" key="1">
    <citation type="submission" date="2019-10" db="EMBL/GenBank/DDBJ databases">
        <title>Whole genome shotgun sequence of Acrocarpospora macrocephala NBRC 16266.</title>
        <authorList>
            <person name="Ichikawa N."/>
            <person name="Kimura A."/>
            <person name="Kitahashi Y."/>
            <person name="Komaki H."/>
            <person name="Oguchi A."/>
        </authorList>
    </citation>
    <scope>NUCLEOTIDE SEQUENCE [LARGE SCALE GENOMIC DNA]</scope>
    <source>
        <strain evidence="7 8">NBRC 16266</strain>
    </source>
</reference>
<keyword evidence="3" id="KW-0547">Nucleotide-binding</keyword>
<dbReference type="InterPro" id="IPR003593">
    <property type="entry name" value="AAA+_ATPase"/>
</dbReference>
<keyword evidence="5" id="KW-0029">Amino-acid transport</keyword>
<keyword evidence="8" id="KW-1185">Reference proteome</keyword>
<evidence type="ECO:0000256" key="2">
    <source>
        <dbReference type="ARBA" id="ARBA00022448"/>
    </source>
</evidence>
<dbReference type="EMBL" id="BLAE01000008">
    <property type="protein sequence ID" value="GES08038.1"/>
    <property type="molecule type" value="Genomic_DNA"/>
</dbReference>
<dbReference type="PROSITE" id="PS00211">
    <property type="entry name" value="ABC_TRANSPORTER_1"/>
    <property type="match status" value="1"/>
</dbReference>
<organism evidence="7 8">
    <name type="scientific">Acrocarpospora macrocephala</name>
    <dbReference type="NCBI Taxonomy" id="150177"/>
    <lineage>
        <taxon>Bacteria</taxon>
        <taxon>Bacillati</taxon>
        <taxon>Actinomycetota</taxon>
        <taxon>Actinomycetes</taxon>
        <taxon>Streptosporangiales</taxon>
        <taxon>Streptosporangiaceae</taxon>
        <taxon>Acrocarpospora</taxon>
    </lineage>
</organism>
<evidence type="ECO:0000256" key="3">
    <source>
        <dbReference type="ARBA" id="ARBA00022741"/>
    </source>
</evidence>
<dbReference type="SMART" id="SM00382">
    <property type="entry name" value="AAA"/>
    <property type="match status" value="1"/>
</dbReference>
<feature type="domain" description="ABC transporter" evidence="6">
    <location>
        <begin position="6"/>
        <end position="229"/>
    </location>
</feature>
<dbReference type="GO" id="GO:0005524">
    <property type="term" value="F:ATP binding"/>
    <property type="evidence" value="ECO:0007669"/>
    <property type="project" value="UniProtKB-KW"/>
</dbReference>
<evidence type="ECO:0000313" key="7">
    <source>
        <dbReference type="EMBL" id="GES08038.1"/>
    </source>
</evidence>
<protein>
    <submittedName>
        <fullName evidence="7">ABC transporter ATP-binding protein</fullName>
    </submittedName>
</protein>
<dbReference type="GO" id="GO:0016887">
    <property type="term" value="F:ATP hydrolysis activity"/>
    <property type="evidence" value="ECO:0007669"/>
    <property type="project" value="InterPro"/>
</dbReference>
<evidence type="ECO:0000256" key="1">
    <source>
        <dbReference type="ARBA" id="ARBA00005417"/>
    </source>
</evidence>
<evidence type="ECO:0000313" key="8">
    <source>
        <dbReference type="Proteomes" id="UP000331127"/>
    </source>
</evidence>
<dbReference type="GO" id="GO:0015807">
    <property type="term" value="P:L-amino acid transport"/>
    <property type="evidence" value="ECO:0007669"/>
    <property type="project" value="TreeGrafter"/>
</dbReference>
<evidence type="ECO:0000256" key="4">
    <source>
        <dbReference type="ARBA" id="ARBA00022840"/>
    </source>
</evidence>
<dbReference type="PANTHER" id="PTHR43820:SF2">
    <property type="entry name" value="ABC TRANSPORTER ATP-BINDING PROTEIN"/>
    <property type="match status" value="1"/>
</dbReference>
<dbReference type="PROSITE" id="PS50893">
    <property type="entry name" value="ABC_TRANSPORTER_2"/>
    <property type="match status" value="1"/>
</dbReference>
<dbReference type="AlphaFoldDB" id="A0A5M3WP35"/>